<feature type="compositionally biased region" description="Basic residues" evidence="1">
    <location>
        <begin position="51"/>
        <end position="64"/>
    </location>
</feature>
<reference evidence="2 3" key="1">
    <citation type="submission" date="2024-02" db="EMBL/GenBank/DDBJ databases">
        <title>A draft genome for the cacao thread blight pathogen Marasmius crinis-equi.</title>
        <authorList>
            <person name="Cohen S.P."/>
            <person name="Baruah I.K."/>
            <person name="Amoako-Attah I."/>
            <person name="Bukari Y."/>
            <person name="Meinhardt L.W."/>
            <person name="Bailey B.A."/>
        </authorList>
    </citation>
    <scope>NUCLEOTIDE SEQUENCE [LARGE SCALE GENOMIC DNA]</scope>
    <source>
        <strain evidence="2 3">GH-76</strain>
    </source>
</reference>
<name>A0ABR3F0G2_9AGAR</name>
<feature type="region of interest" description="Disordered" evidence="1">
    <location>
        <begin position="51"/>
        <end position="112"/>
    </location>
</feature>
<keyword evidence="3" id="KW-1185">Reference proteome</keyword>
<dbReference type="Proteomes" id="UP001465976">
    <property type="component" value="Unassembled WGS sequence"/>
</dbReference>
<protein>
    <submittedName>
        <fullName evidence="2">Uncharacterized protein</fullName>
    </submittedName>
</protein>
<evidence type="ECO:0000313" key="2">
    <source>
        <dbReference type="EMBL" id="KAL0568689.1"/>
    </source>
</evidence>
<feature type="compositionally biased region" description="Polar residues" evidence="1">
    <location>
        <begin position="72"/>
        <end position="86"/>
    </location>
</feature>
<proteinExistence type="predicted"/>
<sequence length="237" mass="27827">MPRKKKYATQAERRAAAAQYSKTYRDKNLNLLKERREAKVEAEELERMRALQRKKQQFKQRRRESKADGEVQESSSTSRAPKCTSSGHKRQGKPEKANGDDQYSSSSSQAFKESSSELQKAREIFDQYSALVNDAKLYLEDLFIEVQRDQDLAELQHKSDTIQNFHKSLDAIALQVRLNDGMSDEWRQIAILEREIYRTVTWMDDLYSYASVSFFDLDEAYDTRTLLYQRNYSVFEQ</sequence>
<evidence type="ECO:0000256" key="1">
    <source>
        <dbReference type="SAM" id="MobiDB-lite"/>
    </source>
</evidence>
<accession>A0ABR3F0G2</accession>
<dbReference type="EMBL" id="JBAHYK010001278">
    <property type="protein sequence ID" value="KAL0568689.1"/>
    <property type="molecule type" value="Genomic_DNA"/>
</dbReference>
<comment type="caution">
    <text evidence="2">The sequence shown here is derived from an EMBL/GenBank/DDBJ whole genome shotgun (WGS) entry which is preliminary data.</text>
</comment>
<organism evidence="2 3">
    <name type="scientific">Marasmius crinis-equi</name>
    <dbReference type="NCBI Taxonomy" id="585013"/>
    <lineage>
        <taxon>Eukaryota</taxon>
        <taxon>Fungi</taxon>
        <taxon>Dikarya</taxon>
        <taxon>Basidiomycota</taxon>
        <taxon>Agaricomycotina</taxon>
        <taxon>Agaricomycetes</taxon>
        <taxon>Agaricomycetidae</taxon>
        <taxon>Agaricales</taxon>
        <taxon>Marasmiineae</taxon>
        <taxon>Marasmiaceae</taxon>
        <taxon>Marasmius</taxon>
    </lineage>
</organism>
<evidence type="ECO:0000313" key="3">
    <source>
        <dbReference type="Proteomes" id="UP001465976"/>
    </source>
</evidence>
<gene>
    <name evidence="2" type="ORF">V5O48_013295</name>
</gene>